<dbReference type="EMBL" id="CAKKNS010000001">
    <property type="protein sequence ID" value="CAH0416285.1"/>
    <property type="molecule type" value="Genomic_DNA"/>
</dbReference>
<dbReference type="PRINTS" id="PR00249">
    <property type="entry name" value="GPCRSECRETIN"/>
</dbReference>
<evidence type="ECO:0000256" key="2">
    <source>
        <dbReference type="ARBA" id="ARBA00022692"/>
    </source>
</evidence>
<dbReference type="Proteomes" id="UP000789707">
    <property type="component" value="Unassembled WGS sequence"/>
</dbReference>
<keyword evidence="2 5" id="KW-0812">Transmembrane</keyword>
<keyword evidence="4 5" id="KW-0472">Membrane</keyword>
<evidence type="ECO:0000313" key="7">
    <source>
        <dbReference type="Proteomes" id="UP000789707"/>
    </source>
</evidence>
<feature type="transmembrane region" description="Helical" evidence="5">
    <location>
        <begin position="277"/>
        <end position="302"/>
    </location>
</feature>
<keyword evidence="7" id="KW-1185">Reference proteome</keyword>
<dbReference type="RefSeq" id="WP_230096344.1">
    <property type="nucleotide sequence ID" value="NZ_CAKKNS010000001.1"/>
</dbReference>
<evidence type="ECO:0000256" key="1">
    <source>
        <dbReference type="ARBA" id="ARBA00004141"/>
    </source>
</evidence>
<feature type="transmembrane region" description="Helical" evidence="5">
    <location>
        <begin position="7"/>
        <end position="26"/>
    </location>
</feature>
<organism evidence="6 7">
    <name type="scientific">Periweissella fabaria</name>
    <dbReference type="NCBI Taxonomy" id="546157"/>
    <lineage>
        <taxon>Bacteria</taxon>
        <taxon>Bacillati</taxon>
        <taxon>Bacillota</taxon>
        <taxon>Bacilli</taxon>
        <taxon>Lactobacillales</taxon>
        <taxon>Lactobacillaceae</taxon>
        <taxon>Periweissella</taxon>
    </lineage>
</organism>
<evidence type="ECO:0000256" key="5">
    <source>
        <dbReference type="SAM" id="Phobius"/>
    </source>
</evidence>
<gene>
    <name evidence="6" type="ORF">WFA24289_00584</name>
</gene>
<comment type="caution">
    <text evidence="6">The sequence shown here is derived from an EMBL/GenBank/DDBJ whole genome shotgun (WGS) entry which is preliminary data.</text>
</comment>
<feature type="transmembrane region" description="Helical" evidence="5">
    <location>
        <begin position="203"/>
        <end position="228"/>
    </location>
</feature>
<keyword evidence="3 5" id="KW-1133">Transmembrane helix</keyword>
<evidence type="ECO:0000256" key="3">
    <source>
        <dbReference type="ARBA" id="ARBA00022989"/>
    </source>
</evidence>
<feature type="transmembrane region" description="Helical" evidence="5">
    <location>
        <begin position="240"/>
        <end position="265"/>
    </location>
</feature>
<dbReference type="InterPro" id="IPR000832">
    <property type="entry name" value="GPCR_2_secretin-like"/>
</dbReference>
<evidence type="ECO:0000313" key="6">
    <source>
        <dbReference type="EMBL" id="CAH0416285.1"/>
    </source>
</evidence>
<feature type="transmembrane region" description="Helical" evidence="5">
    <location>
        <begin position="323"/>
        <end position="344"/>
    </location>
</feature>
<reference evidence="6 7" key="1">
    <citation type="submission" date="2021-11" db="EMBL/GenBank/DDBJ databases">
        <authorList>
            <person name="Depoorter E."/>
        </authorList>
    </citation>
    <scope>NUCLEOTIDE SEQUENCE [LARGE SCALE GENOMIC DNA]</scope>
    <source>
        <strain evidence="6 7">LMG 24289</strain>
    </source>
</reference>
<proteinExistence type="predicted"/>
<protein>
    <submittedName>
        <fullName evidence="6">Uncharacterized protein</fullName>
    </submittedName>
</protein>
<sequence>MKIIKYIGIIVASLALCIAAVLFIQFNESQNWSVNGDQYNTPKQTIYLNTNDDPKIQKKVINAIGEVTQQYHLGVMRIDDQVNQAGTYLIGVYDPGNQIKFTDEHNDLVNSGFATLDTQLKWSTQRLDTNHKTLFNLLRNSNVTVVSIKSLLNHTQTVNGTYQFLGSNHIVYQNVLHDIASKSGISEKNLTTQHAFKKHSISMYFNLTLLLVSLMFIVIIITSLFSIYHSSEAIGIKKMMGYSTWSIIGIDLGNIFLVILLSIMFEISVINCLLGPVLISVYPTMLLFQCPLVGVVILSLLFQYIIVRRQKLAAFIKGQIKATFMLVTIFMVFTLVTVITAYTLKVVDYQASQLYLNNKKIDNWHNKERYQVLSEISTGNDSASFTFQSSKLAQDLKSFYGKIANKPGVLWASSTWFYNDHQQRADLYNFW</sequence>
<evidence type="ECO:0000256" key="4">
    <source>
        <dbReference type="ARBA" id="ARBA00023136"/>
    </source>
</evidence>
<accession>A0ABN8BK91</accession>
<name>A0ABN8BK91_9LACO</name>
<comment type="subcellular location">
    <subcellularLocation>
        <location evidence="1">Membrane</location>
        <topology evidence="1">Multi-pass membrane protein</topology>
    </subcellularLocation>
</comment>